<feature type="chain" id="PRO_5012810882" evidence="1">
    <location>
        <begin position="20"/>
        <end position="62"/>
    </location>
</feature>
<protein>
    <submittedName>
        <fullName evidence="2">Uncharacterized protein</fullName>
    </submittedName>
</protein>
<comment type="caution">
    <text evidence="2">The sequence shown here is derived from an EMBL/GenBank/DDBJ whole genome shotgun (WGS) entry which is preliminary data.</text>
</comment>
<dbReference type="Proteomes" id="UP000243507">
    <property type="component" value="Unassembled WGS sequence"/>
</dbReference>
<name>A0A2A4CUS8_9RHOB</name>
<evidence type="ECO:0000313" key="3">
    <source>
        <dbReference type="Proteomes" id="UP000243507"/>
    </source>
</evidence>
<keyword evidence="3" id="KW-1185">Reference proteome</keyword>
<accession>A0A2A4CUS8</accession>
<keyword evidence="1" id="KW-0732">Signal</keyword>
<organism evidence="2 3">
    <name type="scientific">Pseudothioclava arenosa</name>
    <dbReference type="NCBI Taxonomy" id="1795308"/>
    <lineage>
        <taxon>Bacteria</taxon>
        <taxon>Pseudomonadati</taxon>
        <taxon>Pseudomonadota</taxon>
        <taxon>Alphaproteobacteria</taxon>
        <taxon>Rhodobacterales</taxon>
        <taxon>Paracoccaceae</taxon>
        <taxon>Pseudothioclava</taxon>
    </lineage>
</organism>
<feature type="signal peptide" evidence="1">
    <location>
        <begin position="1"/>
        <end position="19"/>
    </location>
</feature>
<dbReference type="EMBL" id="NTJD01000001">
    <property type="protein sequence ID" value="PCD78038.1"/>
    <property type="molecule type" value="Genomic_DNA"/>
</dbReference>
<evidence type="ECO:0000256" key="1">
    <source>
        <dbReference type="SAM" id="SignalP"/>
    </source>
</evidence>
<sequence length="62" mass="6271">MLRTIFICVLMAAPLPTAAAVSQGAVLAGQGDAIAHGGGCRKDSPAGKCCHMDRKAGVVHCH</sequence>
<gene>
    <name evidence="2" type="ORF">CLN94_01655</name>
</gene>
<proteinExistence type="predicted"/>
<reference evidence="2 3" key="1">
    <citation type="submission" date="2017-09" db="EMBL/GenBank/DDBJ databases">
        <title>A multilocus sequence analysis scheme for characterization of bacteria in the genus Thioclava.</title>
        <authorList>
            <person name="Liu Y."/>
            <person name="Shao Z."/>
        </authorList>
    </citation>
    <scope>NUCLEOTIDE SEQUENCE [LARGE SCALE GENOMIC DNA]</scope>
    <source>
        <strain evidence="2 3">CAU 1312</strain>
    </source>
</reference>
<dbReference type="AlphaFoldDB" id="A0A2A4CUS8"/>
<dbReference type="OrthoDB" id="7875787at2"/>
<evidence type="ECO:0000313" key="2">
    <source>
        <dbReference type="EMBL" id="PCD78038.1"/>
    </source>
</evidence>